<dbReference type="InterPro" id="IPR014284">
    <property type="entry name" value="RNA_pol_sigma-70_dom"/>
</dbReference>
<gene>
    <name evidence="8" type="primary">sigK</name>
    <name evidence="8" type="ORF">Poly51_55520</name>
</gene>
<name>A0A5C6EDT4_9BACT</name>
<dbReference type="SUPFAM" id="SSF88946">
    <property type="entry name" value="Sigma2 domain of RNA polymerase sigma factors"/>
    <property type="match status" value="1"/>
</dbReference>
<comment type="similarity">
    <text evidence="1">Belongs to the sigma-70 factor family. ECF subfamily.</text>
</comment>
<evidence type="ECO:0000256" key="2">
    <source>
        <dbReference type="ARBA" id="ARBA00023015"/>
    </source>
</evidence>
<dbReference type="Pfam" id="PF04542">
    <property type="entry name" value="Sigma70_r2"/>
    <property type="match status" value="1"/>
</dbReference>
<dbReference type="RefSeq" id="WP_186775833.1">
    <property type="nucleotide sequence ID" value="NZ_SJPW01000008.1"/>
</dbReference>
<accession>A0A5C6EDT4</accession>
<dbReference type="AlphaFoldDB" id="A0A5C6EDT4"/>
<keyword evidence="2" id="KW-0805">Transcription regulation</keyword>
<dbReference type="EMBL" id="SJPW01000008">
    <property type="protein sequence ID" value="TWU46157.1"/>
    <property type="molecule type" value="Genomic_DNA"/>
</dbReference>
<dbReference type="InterPro" id="IPR007627">
    <property type="entry name" value="RNA_pol_sigma70_r2"/>
</dbReference>
<protein>
    <submittedName>
        <fullName evidence="8">ECF RNA polymerase sigma factor SigK</fullName>
    </submittedName>
</protein>
<dbReference type="Gene3D" id="1.10.10.10">
    <property type="entry name" value="Winged helix-like DNA-binding domain superfamily/Winged helix DNA-binding domain"/>
    <property type="match status" value="1"/>
</dbReference>
<evidence type="ECO:0000256" key="3">
    <source>
        <dbReference type="ARBA" id="ARBA00023082"/>
    </source>
</evidence>
<reference evidence="8 9" key="1">
    <citation type="submission" date="2019-02" db="EMBL/GenBank/DDBJ databases">
        <title>Deep-cultivation of Planctomycetes and their phenomic and genomic characterization uncovers novel biology.</title>
        <authorList>
            <person name="Wiegand S."/>
            <person name="Jogler M."/>
            <person name="Boedeker C."/>
            <person name="Pinto D."/>
            <person name="Vollmers J."/>
            <person name="Rivas-Marin E."/>
            <person name="Kohn T."/>
            <person name="Peeters S.H."/>
            <person name="Heuer A."/>
            <person name="Rast P."/>
            <person name="Oberbeckmann S."/>
            <person name="Bunk B."/>
            <person name="Jeske O."/>
            <person name="Meyerdierks A."/>
            <person name="Storesund J.E."/>
            <person name="Kallscheuer N."/>
            <person name="Luecker S."/>
            <person name="Lage O.M."/>
            <person name="Pohl T."/>
            <person name="Merkel B.J."/>
            <person name="Hornburger P."/>
            <person name="Mueller R.-W."/>
            <person name="Bruemmer F."/>
            <person name="Labrenz M."/>
            <person name="Spormann A.M."/>
            <person name="Op Den Camp H."/>
            <person name="Overmann J."/>
            <person name="Amann R."/>
            <person name="Jetten M.S.M."/>
            <person name="Mascher T."/>
            <person name="Medema M.H."/>
            <person name="Devos D.P."/>
            <person name="Kaster A.-K."/>
            <person name="Ovreas L."/>
            <person name="Rohde M."/>
            <person name="Galperin M.Y."/>
            <person name="Jogler C."/>
        </authorList>
    </citation>
    <scope>NUCLEOTIDE SEQUENCE [LARGE SCALE GENOMIC DNA]</scope>
    <source>
        <strain evidence="8 9">Poly51</strain>
    </source>
</reference>
<dbReference type="PANTHER" id="PTHR43133:SF62">
    <property type="entry name" value="RNA POLYMERASE SIGMA FACTOR SIGZ"/>
    <property type="match status" value="1"/>
</dbReference>
<dbReference type="InterPro" id="IPR013324">
    <property type="entry name" value="RNA_pol_sigma_r3/r4-like"/>
</dbReference>
<organism evidence="8 9">
    <name type="scientific">Rubripirellula tenax</name>
    <dbReference type="NCBI Taxonomy" id="2528015"/>
    <lineage>
        <taxon>Bacteria</taxon>
        <taxon>Pseudomonadati</taxon>
        <taxon>Planctomycetota</taxon>
        <taxon>Planctomycetia</taxon>
        <taxon>Pirellulales</taxon>
        <taxon>Pirellulaceae</taxon>
        <taxon>Rubripirellula</taxon>
    </lineage>
</organism>
<feature type="compositionally biased region" description="Basic and acidic residues" evidence="5">
    <location>
        <begin position="89"/>
        <end position="115"/>
    </location>
</feature>
<feature type="domain" description="RNA polymerase sigma factor 70 region 4 type 2" evidence="7">
    <location>
        <begin position="131"/>
        <end position="182"/>
    </location>
</feature>
<dbReference type="Proteomes" id="UP000318288">
    <property type="component" value="Unassembled WGS sequence"/>
</dbReference>
<evidence type="ECO:0000256" key="5">
    <source>
        <dbReference type="SAM" id="MobiDB-lite"/>
    </source>
</evidence>
<evidence type="ECO:0000313" key="9">
    <source>
        <dbReference type="Proteomes" id="UP000318288"/>
    </source>
</evidence>
<dbReference type="CDD" id="cd06171">
    <property type="entry name" value="Sigma70_r4"/>
    <property type="match status" value="1"/>
</dbReference>
<feature type="region of interest" description="Disordered" evidence="5">
    <location>
        <begin position="89"/>
        <end position="120"/>
    </location>
</feature>
<proteinExistence type="inferred from homology"/>
<dbReference type="PANTHER" id="PTHR43133">
    <property type="entry name" value="RNA POLYMERASE ECF-TYPE SIGMA FACTO"/>
    <property type="match status" value="1"/>
</dbReference>
<keyword evidence="3" id="KW-0731">Sigma factor</keyword>
<dbReference type="SUPFAM" id="SSF88659">
    <property type="entry name" value="Sigma3 and sigma4 domains of RNA polymerase sigma factors"/>
    <property type="match status" value="1"/>
</dbReference>
<dbReference type="GO" id="GO:0016987">
    <property type="term" value="F:sigma factor activity"/>
    <property type="evidence" value="ECO:0007669"/>
    <property type="project" value="UniProtKB-KW"/>
</dbReference>
<keyword evidence="4" id="KW-0804">Transcription</keyword>
<keyword evidence="9" id="KW-1185">Reference proteome</keyword>
<evidence type="ECO:0000313" key="8">
    <source>
        <dbReference type="EMBL" id="TWU46157.1"/>
    </source>
</evidence>
<evidence type="ECO:0000259" key="7">
    <source>
        <dbReference type="Pfam" id="PF08281"/>
    </source>
</evidence>
<feature type="domain" description="RNA polymerase sigma-70 region 2" evidence="6">
    <location>
        <begin position="28"/>
        <end position="93"/>
    </location>
</feature>
<evidence type="ECO:0000259" key="6">
    <source>
        <dbReference type="Pfam" id="PF04542"/>
    </source>
</evidence>
<dbReference type="NCBIfam" id="TIGR02937">
    <property type="entry name" value="sigma70-ECF"/>
    <property type="match status" value="1"/>
</dbReference>
<comment type="caution">
    <text evidence="8">The sequence shown here is derived from an EMBL/GenBank/DDBJ whole genome shotgun (WGS) entry which is preliminary data.</text>
</comment>
<dbReference type="GO" id="GO:0003677">
    <property type="term" value="F:DNA binding"/>
    <property type="evidence" value="ECO:0007669"/>
    <property type="project" value="InterPro"/>
</dbReference>
<dbReference type="GO" id="GO:0006352">
    <property type="term" value="P:DNA-templated transcription initiation"/>
    <property type="evidence" value="ECO:0007669"/>
    <property type="project" value="InterPro"/>
</dbReference>
<dbReference type="InterPro" id="IPR013325">
    <property type="entry name" value="RNA_pol_sigma_r2"/>
</dbReference>
<evidence type="ECO:0000256" key="4">
    <source>
        <dbReference type="ARBA" id="ARBA00023163"/>
    </source>
</evidence>
<dbReference type="Pfam" id="PF08281">
    <property type="entry name" value="Sigma70_r4_2"/>
    <property type="match status" value="1"/>
</dbReference>
<sequence length="196" mass="22479">MDPENPDDERLIELIGAGDKASLQRFHDRYRDLVFTVAYRVCGQECDAETVLVTVFWQIWKNPSAWNPQRGSVRTYLLLLTRSRARDLMRSENGRASSERRATEERSLQHARDQTQLDPSEQVADKMMGNRLRAATATLPDEVRQALDLAFFDGLTHTEIADRLDIPLGTVKTRIRRGLAELRERLAATKNDWSNP</sequence>
<dbReference type="InterPro" id="IPR036388">
    <property type="entry name" value="WH-like_DNA-bd_sf"/>
</dbReference>
<dbReference type="Gene3D" id="1.10.1740.10">
    <property type="match status" value="1"/>
</dbReference>
<evidence type="ECO:0000256" key="1">
    <source>
        <dbReference type="ARBA" id="ARBA00010641"/>
    </source>
</evidence>
<dbReference type="InterPro" id="IPR039425">
    <property type="entry name" value="RNA_pol_sigma-70-like"/>
</dbReference>
<dbReference type="InterPro" id="IPR013249">
    <property type="entry name" value="RNA_pol_sigma70_r4_t2"/>
</dbReference>